<accession>A0ABS5M3Y7</accession>
<reference evidence="2 3" key="1">
    <citation type="submission" date="2021-02" db="EMBL/GenBank/DDBJ databases">
        <title>Draft genome and description of Leucobacter sp nov strain Marseille-Q4368.</title>
        <authorList>
            <person name="Boxberger M."/>
            <person name="La Scola B."/>
        </authorList>
    </citation>
    <scope>NUCLEOTIDE SEQUENCE [LARGE SCALE GENOMIC DNA]</scope>
    <source>
        <strain evidence="2 3">Marseille-Q4368</strain>
    </source>
</reference>
<dbReference type="EMBL" id="JAFEVO010000001">
    <property type="protein sequence ID" value="MBS3181912.1"/>
    <property type="molecule type" value="Genomic_DNA"/>
</dbReference>
<dbReference type="RefSeq" id="WP_090151187.1">
    <property type="nucleotide sequence ID" value="NZ_JAFEVO010000001.1"/>
</dbReference>
<evidence type="ECO:0000313" key="2">
    <source>
        <dbReference type="EMBL" id="MBS3181912.1"/>
    </source>
</evidence>
<sequence>MSAATAADPDPTTPKTDVPLPGGVRVHERVLGKIARQASAAAVGVTRDDVHAEVVEWGGGLAVRLSTKLPIPDLADAEAIRSGPPIIERVRAVQVALADDLERITGRKIRRVSVTVNGAIVAERKRVR</sequence>
<gene>
    <name evidence="2" type="ORF">JSQ98_06835</name>
</gene>
<dbReference type="Proteomes" id="UP000811492">
    <property type="component" value="Unassembled WGS sequence"/>
</dbReference>
<organism evidence="2 3">
    <name type="scientific">Leucobacter manosquensis</name>
    <dbReference type="NCBI Taxonomy" id="2810611"/>
    <lineage>
        <taxon>Bacteria</taxon>
        <taxon>Bacillati</taxon>
        <taxon>Actinomycetota</taxon>
        <taxon>Actinomycetes</taxon>
        <taxon>Micrococcales</taxon>
        <taxon>Microbacteriaceae</taxon>
        <taxon>Leucobacter</taxon>
    </lineage>
</organism>
<protein>
    <submittedName>
        <fullName evidence="2">NTP pyrophosphohydrolase</fullName>
    </submittedName>
</protein>
<feature type="region of interest" description="Disordered" evidence="1">
    <location>
        <begin position="1"/>
        <end position="22"/>
    </location>
</feature>
<name>A0ABS5M3Y7_9MICO</name>
<proteinExistence type="predicted"/>
<feature type="compositionally biased region" description="Low complexity" evidence="1">
    <location>
        <begin position="1"/>
        <end position="19"/>
    </location>
</feature>
<keyword evidence="3" id="KW-1185">Reference proteome</keyword>
<evidence type="ECO:0000256" key="1">
    <source>
        <dbReference type="SAM" id="MobiDB-lite"/>
    </source>
</evidence>
<comment type="caution">
    <text evidence="2">The sequence shown here is derived from an EMBL/GenBank/DDBJ whole genome shotgun (WGS) entry which is preliminary data.</text>
</comment>
<evidence type="ECO:0000313" key="3">
    <source>
        <dbReference type="Proteomes" id="UP000811492"/>
    </source>
</evidence>